<evidence type="ECO:0000313" key="8">
    <source>
        <dbReference type="Proteomes" id="UP001433268"/>
    </source>
</evidence>
<dbReference type="InterPro" id="IPR036852">
    <property type="entry name" value="Peptidase_S8/S53_dom_sf"/>
</dbReference>
<dbReference type="Pfam" id="PF00082">
    <property type="entry name" value="Peptidase_S8"/>
    <property type="match status" value="1"/>
</dbReference>
<proteinExistence type="inferred from homology"/>
<evidence type="ECO:0000256" key="2">
    <source>
        <dbReference type="ARBA" id="ARBA00022670"/>
    </source>
</evidence>
<gene>
    <name evidence="7" type="ORF">PG997_008962</name>
</gene>
<dbReference type="InterPro" id="IPR050131">
    <property type="entry name" value="Peptidase_S8_subtilisin-like"/>
</dbReference>
<evidence type="ECO:0000259" key="6">
    <source>
        <dbReference type="Pfam" id="PF00082"/>
    </source>
</evidence>
<feature type="active site" description="Charge relay system" evidence="5">
    <location>
        <position position="228"/>
    </location>
</feature>
<name>A0ABR1WCA5_9PEZI</name>
<comment type="caution">
    <text evidence="7">The sequence shown here is derived from an EMBL/GenBank/DDBJ whole genome shotgun (WGS) entry which is preliminary data.</text>
</comment>
<dbReference type="PANTHER" id="PTHR43806">
    <property type="entry name" value="PEPTIDASE S8"/>
    <property type="match status" value="1"/>
</dbReference>
<comment type="similarity">
    <text evidence="1 5">Belongs to the peptidase S8 family.</text>
</comment>
<reference evidence="7 8" key="1">
    <citation type="submission" date="2023-01" db="EMBL/GenBank/DDBJ databases">
        <title>Analysis of 21 Apiospora genomes using comparative genomics revels a genus with tremendous synthesis potential of carbohydrate active enzymes and secondary metabolites.</title>
        <authorList>
            <person name="Sorensen T."/>
        </authorList>
    </citation>
    <scope>NUCLEOTIDE SEQUENCE [LARGE SCALE GENOMIC DNA]</scope>
    <source>
        <strain evidence="7 8">CBS 114990</strain>
    </source>
</reference>
<dbReference type="GO" id="GO:0006508">
    <property type="term" value="P:proteolysis"/>
    <property type="evidence" value="ECO:0007669"/>
    <property type="project" value="UniProtKB-KW"/>
</dbReference>
<keyword evidence="2 5" id="KW-0645">Protease</keyword>
<evidence type="ECO:0000256" key="4">
    <source>
        <dbReference type="ARBA" id="ARBA00022825"/>
    </source>
</evidence>
<feature type="active site" description="Charge relay system" evidence="5">
    <location>
        <position position="278"/>
    </location>
</feature>
<accession>A0ABR1WCA5</accession>
<dbReference type="RefSeq" id="XP_066668619.1">
    <property type="nucleotide sequence ID" value="XM_066813277.1"/>
</dbReference>
<evidence type="ECO:0000313" key="7">
    <source>
        <dbReference type="EMBL" id="KAK8081144.1"/>
    </source>
</evidence>
<dbReference type="PANTHER" id="PTHR43806:SF11">
    <property type="entry name" value="CEREVISIN-RELATED"/>
    <property type="match status" value="1"/>
</dbReference>
<dbReference type="GeneID" id="92046337"/>
<dbReference type="GO" id="GO:0008233">
    <property type="term" value="F:peptidase activity"/>
    <property type="evidence" value="ECO:0007669"/>
    <property type="project" value="UniProtKB-KW"/>
</dbReference>
<evidence type="ECO:0000256" key="3">
    <source>
        <dbReference type="ARBA" id="ARBA00022801"/>
    </source>
</evidence>
<dbReference type="InterPro" id="IPR000209">
    <property type="entry name" value="Peptidase_S8/S53_dom"/>
</dbReference>
<sequence>MVTDSNHEATTQRIAECRTTTVTDMTISCSGSGTTACSTQTAAPKTGCSESVTASTTTFSCKASSTNPAKRQTGNEDGQDACAEVREWLVWPEDGMDKTQTGAISSKLKELLGDEHKIVVSDTKFAGVNFWVVTLKAGREKEIKTIDHVVSVHPRCTKGCGDPTVESHWRYQTDYIKENLDMTLNDGIPQMAFLSQSKDHYPLEETGSDQKYFFDESAGEDIPVYIVDSGANLEHPFVNIRDKVEFIQVSDEEGVNDDSFLLPSQRCWHDDPGNCHAHGTLMLGFIAGAHLGVAKKVKPYVVRVPRRSEFGGGATPEDWLIGVTKVLERFEKPRKTILAILNLSWHWTRNLYEAYPVEQRGEDTFFGFRNRLAALINLLIQNGVFVLTGAGNDGPIYGWPSLFGVPYDKVWKSIEEYKSTWLHIPDLLVVGALNPADGKRWSKSGISGDDEGSFPELYAPGYHVVGANGDKSKWPGEPDLDYKKPIDRKAQISYYKGSVGTSDSE</sequence>
<organism evidence="7 8">
    <name type="scientific">Apiospora hydei</name>
    <dbReference type="NCBI Taxonomy" id="1337664"/>
    <lineage>
        <taxon>Eukaryota</taxon>
        <taxon>Fungi</taxon>
        <taxon>Dikarya</taxon>
        <taxon>Ascomycota</taxon>
        <taxon>Pezizomycotina</taxon>
        <taxon>Sordariomycetes</taxon>
        <taxon>Xylariomycetidae</taxon>
        <taxon>Amphisphaeriales</taxon>
        <taxon>Apiosporaceae</taxon>
        <taxon>Apiospora</taxon>
    </lineage>
</organism>
<dbReference type="SUPFAM" id="SSF52743">
    <property type="entry name" value="Subtilisin-like"/>
    <property type="match status" value="1"/>
</dbReference>
<feature type="active site" description="Charge relay system" evidence="5">
    <location>
        <position position="502"/>
    </location>
</feature>
<dbReference type="PROSITE" id="PS51892">
    <property type="entry name" value="SUBTILASE"/>
    <property type="match status" value="1"/>
</dbReference>
<dbReference type="Gene3D" id="3.40.50.200">
    <property type="entry name" value="Peptidase S8/S53 domain"/>
    <property type="match status" value="1"/>
</dbReference>
<dbReference type="EMBL" id="JAQQWN010000006">
    <property type="protein sequence ID" value="KAK8081144.1"/>
    <property type="molecule type" value="Genomic_DNA"/>
</dbReference>
<evidence type="ECO:0000256" key="1">
    <source>
        <dbReference type="ARBA" id="ARBA00011073"/>
    </source>
</evidence>
<keyword evidence="4 5" id="KW-0720">Serine protease</keyword>
<feature type="domain" description="Peptidase S8/S53" evidence="6">
    <location>
        <begin position="220"/>
        <end position="473"/>
    </location>
</feature>
<protein>
    <submittedName>
        <fullName evidence="7">Serine protease</fullName>
    </submittedName>
</protein>
<keyword evidence="3 5" id="KW-0378">Hydrolase</keyword>
<dbReference type="Proteomes" id="UP001433268">
    <property type="component" value="Unassembled WGS sequence"/>
</dbReference>
<keyword evidence="8" id="KW-1185">Reference proteome</keyword>
<evidence type="ECO:0000256" key="5">
    <source>
        <dbReference type="PROSITE-ProRule" id="PRU01240"/>
    </source>
</evidence>